<dbReference type="PANTHER" id="PTHR33389:SF18">
    <property type="entry name" value="OS01G0677900 PROTEIN"/>
    <property type="match status" value="1"/>
</dbReference>
<proteinExistence type="predicted"/>
<name>A0A443PZM7_9MAGN</name>
<feature type="region of interest" description="Disordered" evidence="10">
    <location>
        <begin position="2535"/>
        <end position="2558"/>
    </location>
</feature>
<keyword evidence="6 11" id="KW-0812">Transmembrane</keyword>
<accession>A0A443PZM7</accession>
<comment type="caution">
    <text evidence="14">The sequence shown here is derived from an EMBL/GenBank/DDBJ whole genome shotgun (WGS) entry which is preliminary data.</text>
</comment>
<feature type="transmembrane region" description="Helical" evidence="11">
    <location>
        <begin position="1668"/>
        <end position="1687"/>
    </location>
</feature>
<evidence type="ECO:0000313" key="14">
    <source>
        <dbReference type="EMBL" id="RWR96226.1"/>
    </source>
</evidence>
<feature type="transmembrane region" description="Helical" evidence="11">
    <location>
        <begin position="644"/>
        <end position="666"/>
    </location>
</feature>
<dbReference type="GO" id="GO:0012505">
    <property type="term" value="C:endomembrane system"/>
    <property type="evidence" value="ECO:0007669"/>
    <property type="project" value="UniProtKB-SubCell"/>
</dbReference>
<comment type="pathway">
    <text evidence="3">Protein modification; protein ubiquitination.</text>
</comment>
<keyword evidence="12" id="KW-0732">Signal</keyword>
<evidence type="ECO:0000259" key="13">
    <source>
        <dbReference type="PROSITE" id="PS51412"/>
    </source>
</evidence>
<evidence type="ECO:0000256" key="7">
    <source>
        <dbReference type="ARBA" id="ARBA00022786"/>
    </source>
</evidence>
<keyword evidence="15" id="KW-1185">Reference proteome</keyword>
<keyword evidence="8 11" id="KW-1133">Transmembrane helix</keyword>
<feature type="transmembrane region" description="Helical" evidence="11">
    <location>
        <begin position="1581"/>
        <end position="1601"/>
    </location>
</feature>
<comment type="subcellular location">
    <subcellularLocation>
        <location evidence="2">Endomembrane system</location>
        <topology evidence="2">Multi-pass membrane protein</topology>
    </subcellularLocation>
</comment>
<feature type="transmembrane region" description="Helical" evidence="11">
    <location>
        <begin position="617"/>
        <end position="637"/>
    </location>
</feature>
<feature type="region of interest" description="Disordered" evidence="10">
    <location>
        <begin position="424"/>
        <end position="447"/>
    </location>
</feature>
<evidence type="ECO:0000313" key="15">
    <source>
        <dbReference type="Proteomes" id="UP000283530"/>
    </source>
</evidence>
<evidence type="ECO:0000256" key="1">
    <source>
        <dbReference type="ARBA" id="ARBA00000900"/>
    </source>
</evidence>
<feature type="transmembrane region" description="Helical" evidence="11">
    <location>
        <begin position="1501"/>
        <end position="1522"/>
    </location>
</feature>
<protein>
    <recommendedName>
        <fullName evidence="4">RING-type E3 ubiquitin transferase</fullName>
        <ecNumber evidence="4">2.3.2.27</ecNumber>
    </recommendedName>
</protein>
<feature type="transmembrane region" description="Helical" evidence="11">
    <location>
        <begin position="1534"/>
        <end position="1557"/>
    </location>
</feature>
<evidence type="ECO:0000256" key="5">
    <source>
        <dbReference type="ARBA" id="ARBA00022679"/>
    </source>
</evidence>
<dbReference type="PROSITE" id="PS51412">
    <property type="entry name" value="MACPF_2"/>
    <property type="match status" value="1"/>
</dbReference>
<dbReference type="EC" id="2.3.2.27" evidence="4"/>
<dbReference type="Pfam" id="PF01823">
    <property type="entry name" value="MACPF"/>
    <property type="match status" value="1"/>
</dbReference>
<feature type="transmembrane region" description="Helical" evidence="11">
    <location>
        <begin position="2728"/>
        <end position="2749"/>
    </location>
</feature>
<feature type="transmembrane region" description="Helical" evidence="11">
    <location>
        <begin position="2761"/>
        <end position="2784"/>
    </location>
</feature>
<feature type="domain" description="MACPF" evidence="13">
    <location>
        <begin position="1793"/>
        <end position="2100"/>
    </location>
</feature>
<dbReference type="InterPro" id="IPR020864">
    <property type="entry name" value="MACPF"/>
</dbReference>
<organism evidence="14 15">
    <name type="scientific">Cinnamomum micranthum f. kanehirae</name>
    <dbReference type="NCBI Taxonomy" id="337451"/>
    <lineage>
        <taxon>Eukaryota</taxon>
        <taxon>Viridiplantae</taxon>
        <taxon>Streptophyta</taxon>
        <taxon>Embryophyta</taxon>
        <taxon>Tracheophyta</taxon>
        <taxon>Spermatophyta</taxon>
        <taxon>Magnoliopsida</taxon>
        <taxon>Magnoliidae</taxon>
        <taxon>Laurales</taxon>
        <taxon>Lauraceae</taxon>
        <taxon>Cinnamomum</taxon>
    </lineage>
</organism>
<dbReference type="SMART" id="SM00457">
    <property type="entry name" value="MACPF"/>
    <property type="match status" value="1"/>
</dbReference>
<feature type="signal peptide" evidence="12">
    <location>
        <begin position="1"/>
        <end position="23"/>
    </location>
</feature>
<feature type="chain" id="PRO_5019508452" description="RING-type E3 ubiquitin transferase" evidence="12">
    <location>
        <begin position="24"/>
        <end position="3011"/>
    </location>
</feature>
<sequence length="3011" mass="336064">MDTLKSTLILIICLSILTIPTTSHSPSKISYSEHCNSIVEEATSNGHELPLGFLYLEGGYYKGGQKFLSNQTPNYLRSAYFYTESLSETDTEGVLKVQASLGFIDGQIYQLPKNSTILKSRHHGQQGFRDGREGSIRFEMQGFWSESTGKLCMVGTGQGLSEEGDDIQLSAVTKINYPNRSDIHTSIVTGTVESIDSEDSSSYFSPVSVLGFSQKKYSYSMATEIEGMCGGGDYKGEESLRLEPHMSVCYMFMLLESTVFQLNYRSNRSAGKCSPFDRLLHQHMSVGGYKCSNDGKMRMFLRFSNLSSYWEGVTLIPETVLVAEGVWDEEKNQLCMVGCPLKNFEGSLAETRVGDCSVGLSLTFPKVWSLKVRSPALGSIWSLRKSNESDYFDRIRFRSLSGPILVSDLKYNYTESGQVKNSCADKDMKRNSGKRFPDGSSSTGMRFDMSLKTKSRRASGSATPLSIGQVFFVQYTPHSFASSSNSESKFTAPVSHNLLNVSYSIYISFRDNNTSEVTKISAEGIYDAETGTLCMVGCRSLAFNGEKAVKNTTLDCKILININLAPYNSKAGEKLKGTIRSTREMKDPLHFDELELSSHDIYGVEAKQTISRMDLEITIVLISLTLACLFIGLRLYYVKKHPDVLPSISIVMLVVLTLGHMIPLVLNFEAFSFRDHKRQNLTLWSTGGLLEANEVLVRVITMVAFLLQFRLLQLTLSARFAESSKKNLWDAEKKATLVCLLLYLFGGLVAWLVHSKKFTHTESPVVLAATSLHSSWKDLKSFVGLVLDGFLLPQILMNLFWDSKDKALAPSYYGGTTIVRSLPHAYDAYRAHKSLPHVNSAYFYAEPGWDLYSAIWDVIIPCGGLLFAFLIFLQQVFGGAFILPRRFRQSAEYEKAPVHCSSVIPKSTSNGHELEPLDFLQLHGGFFKGGEKFLSTQTPDSSSYSYYPKSARFYTKSLHKTDTEGVLKVHATLTFNDGRAYGLMQNSSSPKWRRRRQRSFYYGGEASVSLELEGFWSESTGKLCMVGTGYGLSEEGDYVPLLAVTKLNYPKRSYINTSIVTGTVESINEPEDSSGYFSPISVLGYSQKTYSYSLVEEIEGKCGGGDPKGEKSLGLEPGTLVCSELSPLAGRSFQLNYGSDCSGKNCSPFGGFRPKFMYFGGIQCSNKGEMRMYLQFSNLSYAWFGDPLNPETGLVAEGVWDEEKNQLCVVGCHLKNFEGSLAETHVGDCSVGLSLTFPKVWSLNMRSPAVGSIWTLKRSNDRIGFQSLGDPILVSELKYNYTESGEVNNLCAKKDRKRKSGETFPDGSSFTDMRFSMSLKTKSRRAWGSATPLSLGEVLFDPYSSSVSFSSSISESPEVFPTSSSIPKSNTTALPANSNHNLLNVSYSIDVSFWDVNTTERMQISAEGIYDSETGTLCMVGCRSLGRDGEKTVKNVTLDCKILININFAPYNSEAGEHLEATIKSTRKENDPLHFEELKLSSHDIYGIEAKDTIWRMDCEIAMVLISLTLACVFNGLQLYYVKRHPDVIPSISIVMLVVLTLGHMIPLVLNFEALFFRDRRDRNQQNFMLWSGGWLEGDEVLVRIVTMVAFLLQFRLLQFTFSARLAEGSKKNLWDAEKKATWVCLLLYLVGGLFTWLVHSNQFKDTVSPAMSVAKSHRDIWQDLKSFAGLVLDGFLLPQILLNLFWDSKAKALAPSYYVGTTLVRSLPHAYDAYRAHKSLPYVNSTYIYADPGWDLYSAAWDVIIPCGGLLFAFLIFLQQRFGGAVVLPRRFRQSAEYEKVPVVDKRMVSDAGRTNLQSAAAEKAVSVIGFGYDLSNDIRFSYCKPGPSGSRLIQLDETLSRDLVFPGGVTVPNVPKSIRCDKGERTRFHSDVLSFHQMSEQFNQELSLSGRIPSGLFNSVFVFSGCRQKDISVTKSLAFDGWFMTLYNIELARSQIVLQEHVKQEVPSSWDPAALAGFIEKYGTHVIVGIKMGGKDVIYIKQQQNSLLQPIDVQKVLRKLADEKFTEDVNGSSMMKTNESAAKLRDMVIIRVRRGGIDKGQSHSQWLPTISQAPDVISMSFVPIISLLNGVQGSGFLSHAVNLYLRYKPPIEELHQFLEFQLPRQWAPTYSELPLGPQRKKASSPSLQFSIMGPKLYINTTKHCNSIVEEATSNGHELPLGFLYLEGGYYKGGQKFLSNQTPNYLRSAYFYTESLSETDTEGVLKVQASLGFIDGQIYQLPKNSTILKSRHHGQQGFRDGREGSIRFEMQGFWSESTGKLCMVGTGQGLSEEGDDIQLSAVTKINYPNRSDIHTSIVTGTVESIDSEDSSSYFSPVSVLGFSQKKYSYSMATEIEGMCGGGDYKGEESLRLEPHMSVCYMFMLLESTVFQLNYRSNRSAGKCSPFDRLLHQHMSVGEYKCSNDGKMRMFLRFSNLSSYWEGVTLIPETVLVAEGVWDEEKNQLCMVGCPLKNFEGSLAETRVGDCSVGLSLTFPKVWSLKVRSPALGSIWSLRKSNESDYFDRIRFRSLSGPILVSDLKYNYTESGQVKNSCADKDMKRNSGKRFPDGSSSTGMRFDMSLKTKSRRASGSATPLSIGQVFFVQYTPHSFASSSNSESKFTAPVSHNLLNVSYSIYISFRDNDTSEVTKISAEGIYDAETGTLCMVGCRSLAFNGEKAVKNTTLDCKILININLAPYNSKAGEKLKGTIRSTREMKDPLHFDELELSSHDIYGVEAKQTISRMDLEITMVLISLTLACLFIGLQLYYVKKHPDVLPSISIVMLVVLTLGHMIPLVLNFEAFSFRDHKRQNLTLWSGGLLEANEVLVRVITMVAFLLQFRLLQLTLSARFAESSKKNLWDAEKKATLVCLLLYLFGGLVAWLVHSKKFTHTESPVVLAATSLHSSWKDLKSFVGLVLDGFLLPQILMNLFWDSKDKALAPSYYGGTTIVRSLPHAYDAYRAHKSLPHVNSTYFYAEPGWDLYSAIWDVIIPCGGLLFAFLIFLQQMFGGAFILPRRFRQSAEYEKAPVVSG</sequence>
<keyword evidence="5" id="KW-0808">Transferase</keyword>
<keyword evidence="9 11" id="KW-0472">Membrane</keyword>
<dbReference type="Pfam" id="PF11145">
    <property type="entry name" value="DUF2921"/>
    <property type="match status" value="3"/>
</dbReference>
<keyword evidence="7" id="KW-0833">Ubl conjugation pathway</keyword>
<dbReference type="InterPro" id="IPR057425">
    <property type="entry name" value="DUF2921_N"/>
</dbReference>
<feature type="transmembrane region" description="Helical" evidence="11">
    <location>
        <begin position="2805"/>
        <end position="2825"/>
    </location>
</feature>
<evidence type="ECO:0000256" key="3">
    <source>
        <dbReference type="ARBA" id="ARBA00004906"/>
    </source>
</evidence>
<dbReference type="EMBL" id="QPKB01000012">
    <property type="protein sequence ID" value="RWR96226.1"/>
    <property type="molecule type" value="Genomic_DNA"/>
</dbReference>
<evidence type="ECO:0000256" key="9">
    <source>
        <dbReference type="ARBA" id="ARBA00023136"/>
    </source>
</evidence>
<evidence type="ECO:0000256" key="4">
    <source>
        <dbReference type="ARBA" id="ARBA00012483"/>
    </source>
</evidence>
<feature type="transmembrane region" description="Helical" evidence="11">
    <location>
        <begin position="2845"/>
        <end position="2863"/>
    </location>
</feature>
<gene>
    <name evidence="14" type="ORF">CKAN_02559900</name>
</gene>
<evidence type="ECO:0000256" key="12">
    <source>
        <dbReference type="SAM" id="SignalP"/>
    </source>
</evidence>
<feature type="transmembrane region" description="Helical" evidence="11">
    <location>
        <begin position="858"/>
        <end position="883"/>
    </location>
</feature>
<evidence type="ECO:0000256" key="6">
    <source>
        <dbReference type="ARBA" id="ARBA00022692"/>
    </source>
</evidence>
<dbReference type="PANTHER" id="PTHR33389">
    <property type="entry name" value="FAMILY PROTEIN, PUTATIVE (DUF2921)-RELATED"/>
    <property type="match status" value="1"/>
</dbReference>
<dbReference type="GO" id="GO:0061630">
    <property type="term" value="F:ubiquitin protein ligase activity"/>
    <property type="evidence" value="ECO:0007669"/>
    <property type="project" value="UniProtKB-EC"/>
</dbReference>
<feature type="transmembrane region" description="Helical" evidence="11">
    <location>
        <begin position="695"/>
        <end position="714"/>
    </location>
</feature>
<reference evidence="14 15" key="1">
    <citation type="journal article" date="2019" name="Nat. Plants">
        <title>Stout camphor tree genome fills gaps in understanding of flowering plant genome evolution.</title>
        <authorList>
            <person name="Chaw S.M."/>
            <person name="Liu Y.C."/>
            <person name="Wu Y.W."/>
            <person name="Wang H.Y."/>
            <person name="Lin C.I."/>
            <person name="Wu C.S."/>
            <person name="Ke H.M."/>
            <person name="Chang L.Y."/>
            <person name="Hsu C.Y."/>
            <person name="Yang H.T."/>
            <person name="Sudianto E."/>
            <person name="Hsu M.H."/>
            <person name="Wu K.P."/>
            <person name="Wang L.N."/>
            <person name="Leebens-Mack J.H."/>
            <person name="Tsai I.J."/>
        </authorList>
    </citation>
    <scope>NUCLEOTIDE SEQUENCE [LARGE SCALE GENOMIC DNA]</scope>
    <source>
        <strain evidence="15">cv. Chaw 1501</strain>
        <tissue evidence="14">Young leaves</tissue>
    </source>
</reference>
<dbReference type="Proteomes" id="UP000283530">
    <property type="component" value="Unassembled WGS sequence"/>
</dbReference>
<feature type="transmembrane region" description="Helical" evidence="11">
    <location>
        <begin position="735"/>
        <end position="754"/>
    </location>
</feature>
<feature type="transmembrane region" description="Helical" evidence="11">
    <location>
        <begin position="2968"/>
        <end position="2993"/>
    </location>
</feature>
<dbReference type="Pfam" id="PF25333">
    <property type="entry name" value="DUF2921_N"/>
    <property type="match status" value="9"/>
</dbReference>
<feature type="transmembrane region" description="Helical" evidence="11">
    <location>
        <begin position="1740"/>
        <end position="1759"/>
    </location>
</feature>
<evidence type="ECO:0000256" key="8">
    <source>
        <dbReference type="ARBA" id="ARBA00022989"/>
    </source>
</evidence>
<evidence type="ECO:0000256" key="10">
    <source>
        <dbReference type="SAM" id="MobiDB-lite"/>
    </source>
</evidence>
<evidence type="ECO:0000256" key="11">
    <source>
        <dbReference type="SAM" id="Phobius"/>
    </source>
</evidence>
<evidence type="ECO:0000256" key="2">
    <source>
        <dbReference type="ARBA" id="ARBA00004127"/>
    </source>
</evidence>
<dbReference type="InterPro" id="IPR021319">
    <property type="entry name" value="DUF2921"/>
</dbReference>
<dbReference type="OrthoDB" id="607498at2759"/>
<feature type="transmembrane region" description="Helical" evidence="11">
    <location>
        <begin position="1621"/>
        <end position="1639"/>
    </location>
</feature>
<comment type="catalytic activity">
    <reaction evidence="1">
        <text>S-ubiquitinyl-[E2 ubiquitin-conjugating enzyme]-L-cysteine + [acceptor protein]-L-lysine = [E2 ubiquitin-conjugating enzyme]-L-cysteine + N(6)-ubiquitinyl-[acceptor protein]-L-lysine.</text>
        <dbReference type="EC" id="2.3.2.27"/>
    </reaction>
</comment>